<sequence length="285" mass="31279">MPLRRYSTALTLALLAGAASACTATQAEAPPKPPQSWLPPGEEARRLTLPFDVYNFSPAEVMTREVAEDFLVRDCMRARGQAWEALPGPADSESAPPHRRRYGVIEPQVAAVFGYHTAPQSPGVTARKTKDLDRASAAPPNVQQAVGQCLSQARADMVKGAPKADAAFFNKVIFASFDASQRDEQVVRVFRSWSTCMAGEGFDYPDPLAAITDKRWQTREPSAEEIRAARVDVRCKEETGLTAVWAAAETRIQNDAVRADPEKFRVLKAVKDRQLAAARRIIARS</sequence>
<keyword evidence="3" id="KW-1185">Reference proteome</keyword>
<reference evidence="2 3" key="1">
    <citation type="journal article" date="2019" name="Int. J. Syst. Evol. Microbiol.">
        <title>The Global Catalogue of Microorganisms (GCM) 10K type strain sequencing project: providing services to taxonomists for standard genome sequencing and annotation.</title>
        <authorList>
            <consortium name="The Broad Institute Genomics Platform"/>
            <consortium name="The Broad Institute Genome Sequencing Center for Infectious Disease"/>
            <person name="Wu L."/>
            <person name="Ma J."/>
        </authorList>
    </citation>
    <scope>NUCLEOTIDE SEQUENCE [LARGE SCALE GENOMIC DNA]</scope>
    <source>
        <strain evidence="2 3">JCM 11136</strain>
    </source>
</reference>
<evidence type="ECO:0000313" key="2">
    <source>
        <dbReference type="EMBL" id="GAA0953045.1"/>
    </source>
</evidence>
<comment type="caution">
    <text evidence="2">The sequence shown here is derived from an EMBL/GenBank/DDBJ whole genome shotgun (WGS) entry which is preliminary data.</text>
</comment>
<dbReference type="PROSITE" id="PS51257">
    <property type="entry name" value="PROKAR_LIPOPROTEIN"/>
    <property type="match status" value="1"/>
</dbReference>
<organism evidence="2 3">
    <name type="scientific">Nonomuraea longicatena</name>
    <dbReference type="NCBI Taxonomy" id="83682"/>
    <lineage>
        <taxon>Bacteria</taxon>
        <taxon>Bacillati</taxon>
        <taxon>Actinomycetota</taxon>
        <taxon>Actinomycetes</taxon>
        <taxon>Streptosporangiales</taxon>
        <taxon>Streptosporangiaceae</taxon>
        <taxon>Nonomuraea</taxon>
    </lineage>
</organism>
<evidence type="ECO:0000256" key="1">
    <source>
        <dbReference type="SAM" id="SignalP"/>
    </source>
</evidence>
<feature type="chain" id="PRO_5045869716" description="Lipoprotein" evidence="1">
    <location>
        <begin position="22"/>
        <end position="285"/>
    </location>
</feature>
<name>A0ABN1R7M4_9ACTN</name>
<evidence type="ECO:0008006" key="4">
    <source>
        <dbReference type="Google" id="ProtNLM"/>
    </source>
</evidence>
<evidence type="ECO:0000313" key="3">
    <source>
        <dbReference type="Proteomes" id="UP001501578"/>
    </source>
</evidence>
<keyword evidence="1" id="KW-0732">Signal</keyword>
<dbReference type="Proteomes" id="UP001501578">
    <property type="component" value="Unassembled WGS sequence"/>
</dbReference>
<feature type="signal peptide" evidence="1">
    <location>
        <begin position="1"/>
        <end position="21"/>
    </location>
</feature>
<protein>
    <recommendedName>
        <fullName evidence="4">Lipoprotein</fullName>
    </recommendedName>
</protein>
<proteinExistence type="predicted"/>
<accession>A0ABN1R7M4</accession>
<gene>
    <name evidence="2" type="ORF">GCM10009560_75430</name>
</gene>
<dbReference type="EMBL" id="BAAAHQ010000056">
    <property type="protein sequence ID" value="GAA0953045.1"/>
    <property type="molecule type" value="Genomic_DNA"/>
</dbReference>